<evidence type="ECO:0000259" key="6">
    <source>
        <dbReference type="PROSITE" id="PS50977"/>
    </source>
</evidence>
<keyword evidence="8" id="KW-1185">Reference proteome</keyword>
<evidence type="ECO:0000256" key="4">
    <source>
        <dbReference type="PROSITE-ProRule" id="PRU00335"/>
    </source>
</evidence>
<evidence type="ECO:0000256" key="1">
    <source>
        <dbReference type="ARBA" id="ARBA00023015"/>
    </source>
</evidence>
<organism evidence="7 8">
    <name type="scientific">Actinomadura barringtoniae</name>
    <dbReference type="NCBI Taxonomy" id="1427535"/>
    <lineage>
        <taxon>Bacteria</taxon>
        <taxon>Bacillati</taxon>
        <taxon>Actinomycetota</taxon>
        <taxon>Actinomycetes</taxon>
        <taxon>Streptosporangiales</taxon>
        <taxon>Thermomonosporaceae</taxon>
        <taxon>Actinomadura</taxon>
    </lineage>
</organism>
<feature type="compositionally biased region" description="Pro residues" evidence="5">
    <location>
        <begin position="178"/>
        <end position="202"/>
    </location>
</feature>
<dbReference type="AlphaFoldDB" id="A0A939P9H8"/>
<feature type="region of interest" description="Disordered" evidence="5">
    <location>
        <begin position="177"/>
        <end position="231"/>
    </location>
</feature>
<dbReference type="PANTHER" id="PTHR30055">
    <property type="entry name" value="HTH-TYPE TRANSCRIPTIONAL REGULATOR RUTR"/>
    <property type="match status" value="1"/>
</dbReference>
<dbReference type="InterPro" id="IPR009057">
    <property type="entry name" value="Homeodomain-like_sf"/>
</dbReference>
<dbReference type="CDD" id="cd00569">
    <property type="entry name" value="HTH_Hin_like"/>
    <property type="match status" value="1"/>
</dbReference>
<keyword evidence="2 4" id="KW-0238">DNA-binding</keyword>
<dbReference type="InterPro" id="IPR001647">
    <property type="entry name" value="HTH_TetR"/>
</dbReference>
<dbReference type="Proteomes" id="UP000669179">
    <property type="component" value="Unassembled WGS sequence"/>
</dbReference>
<evidence type="ECO:0000313" key="8">
    <source>
        <dbReference type="Proteomes" id="UP000669179"/>
    </source>
</evidence>
<comment type="caution">
    <text evidence="7">The sequence shown here is derived from an EMBL/GenBank/DDBJ whole genome shotgun (WGS) entry which is preliminary data.</text>
</comment>
<evidence type="ECO:0000256" key="2">
    <source>
        <dbReference type="ARBA" id="ARBA00023125"/>
    </source>
</evidence>
<dbReference type="Pfam" id="PF00440">
    <property type="entry name" value="TetR_N"/>
    <property type="match status" value="1"/>
</dbReference>
<protein>
    <submittedName>
        <fullName evidence="7">TetR family transcriptional regulator</fullName>
    </submittedName>
</protein>
<gene>
    <name evidence="7" type="ORF">J4573_01825</name>
</gene>
<dbReference type="InterPro" id="IPR050109">
    <property type="entry name" value="HTH-type_TetR-like_transc_reg"/>
</dbReference>
<dbReference type="SUPFAM" id="SSF46689">
    <property type="entry name" value="Homeodomain-like"/>
    <property type="match status" value="2"/>
</dbReference>
<dbReference type="Pfam" id="PF02796">
    <property type="entry name" value="HTH_7"/>
    <property type="match status" value="1"/>
</dbReference>
<evidence type="ECO:0000256" key="5">
    <source>
        <dbReference type="SAM" id="MobiDB-lite"/>
    </source>
</evidence>
<dbReference type="EMBL" id="JAGEOJ010000001">
    <property type="protein sequence ID" value="MBO2445818.1"/>
    <property type="molecule type" value="Genomic_DNA"/>
</dbReference>
<dbReference type="GO" id="GO:0000976">
    <property type="term" value="F:transcription cis-regulatory region binding"/>
    <property type="evidence" value="ECO:0007669"/>
    <property type="project" value="TreeGrafter"/>
</dbReference>
<dbReference type="Gene3D" id="1.10.357.10">
    <property type="entry name" value="Tetracycline Repressor, domain 2"/>
    <property type="match status" value="1"/>
</dbReference>
<keyword evidence="3" id="KW-0804">Transcription</keyword>
<sequence length="254" mass="27815">MKDDTRTRILEVALDLFASRGFHATSLREIAERLGLTKTAVLYHFPSKQDIVSALAEPLLRDMKAALDAATRLDDPIERRWAVIEGLLEVWLTHRGLLRMQTQDLALAADGPVFESFRDTAVQAEHLIAGPDPDLAARVRAVQAFAVLSDPVVMLADESAEALRPVVLEGVQRLLAETPPPRSAPRPQPEPPAKTPLPPPAKPGRGRGRPAAMNDEMIERARRMHASGEHGAEEIARALGVSRATVYRHLGQPN</sequence>
<reference evidence="7" key="1">
    <citation type="submission" date="2021-03" db="EMBL/GenBank/DDBJ databases">
        <authorList>
            <person name="Kanchanasin P."/>
            <person name="Saeng-In P."/>
            <person name="Phongsopitanun W."/>
            <person name="Yuki M."/>
            <person name="Kudo T."/>
            <person name="Ohkuma M."/>
            <person name="Tanasupawat S."/>
        </authorList>
    </citation>
    <scope>NUCLEOTIDE SEQUENCE</scope>
    <source>
        <strain evidence="7">GKU 128</strain>
    </source>
</reference>
<dbReference type="RefSeq" id="WP_208253410.1">
    <property type="nucleotide sequence ID" value="NZ_JAGEOJ010000001.1"/>
</dbReference>
<name>A0A939P9H8_9ACTN</name>
<dbReference type="PANTHER" id="PTHR30055:SF234">
    <property type="entry name" value="HTH-TYPE TRANSCRIPTIONAL REGULATOR BETI"/>
    <property type="match status" value="1"/>
</dbReference>
<proteinExistence type="predicted"/>
<dbReference type="PROSITE" id="PS50977">
    <property type="entry name" value="HTH_TETR_2"/>
    <property type="match status" value="1"/>
</dbReference>
<dbReference type="Gene3D" id="1.10.10.60">
    <property type="entry name" value="Homeodomain-like"/>
    <property type="match status" value="1"/>
</dbReference>
<keyword evidence="1" id="KW-0805">Transcription regulation</keyword>
<evidence type="ECO:0000313" key="7">
    <source>
        <dbReference type="EMBL" id="MBO2445818.1"/>
    </source>
</evidence>
<feature type="DNA-binding region" description="H-T-H motif" evidence="4">
    <location>
        <begin position="26"/>
        <end position="45"/>
    </location>
</feature>
<dbReference type="GO" id="GO:0003700">
    <property type="term" value="F:DNA-binding transcription factor activity"/>
    <property type="evidence" value="ECO:0007669"/>
    <property type="project" value="TreeGrafter"/>
</dbReference>
<dbReference type="GO" id="GO:0000150">
    <property type="term" value="F:DNA strand exchange activity"/>
    <property type="evidence" value="ECO:0007669"/>
    <property type="project" value="InterPro"/>
</dbReference>
<dbReference type="PRINTS" id="PR00455">
    <property type="entry name" value="HTHTETR"/>
</dbReference>
<evidence type="ECO:0000256" key="3">
    <source>
        <dbReference type="ARBA" id="ARBA00023163"/>
    </source>
</evidence>
<dbReference type="InterPro" id="IPR006120">
    <property type="entry name" value="Resolvase_HTH_dom"/>
</dbReference>
<accession>A0A939P9H8</accession>
<feature type="compositionally biased region" description="Basic and acidic residues" evidence="5">
    <location>
        <begin position="217"/>
        <end position="231"/>
    </location>
</feature>
<feature type="domain" description="HTH tetR-type" evidence="6">
    <location>
        <begin position="3"/>
        <end position="63"/>
    </location>
</feature>